<gene>
    <name evidence="1" type="ORF">M9H77_09040</name>
</gene>
<proteinExistence type="predicted"/>
<comment type="caution">
    <text evidence="1">The sequence shown here is derived from an EMBL/GenBank/DDBJ whole genome shotgun (WGS) entry which is preliminary data.</text>
</comment>
<dbReference type="Proteomes" id="UP001060085">
    <property type="component" value="Linkage Group LG02"/>
</dbReference>
<dbReference type="EMBL" id="CM044702">
    <property type="protein sequence ID" value="KAI5678090.1"/>
    <property type="molecule type" value="Genomic_DNA"/>
</dbReference>
<accession>A0ACC0BZM2</accession>
<evidence type="ECO:0000313" key="1">
    <source>
        <dbReference type="EMBL" id="KAI5678090.1"/>
    </source>
</evidence>
<reference evidence="2" key="1">
    <citation type="journal article" date="2023" name="Nat. Plants">
        <title>Single-cell RNA sequencing provides a high-resolution roadmap for understanding the multicellular compartmentation of specialized metabolism.</title>
        <authorList>
            <person name="Sun S."/>
            <person name="Shen X."/>
            <person name="Li Y."/>
            <person name="Li Y."/>
            <person name="Wang S."/>
            <person name="Li R."/>
            <person name="Zhang H."/>
            <person name="Shen G."/>
            <person name="Guo B."/>
            <person name="Wei J."/>
            <person name="Xu J."/>
            <person name="St-Pierre B."/>
            <person name="Chen S."/>
            <person name="Sun C."/>
        </authorList>
    </citation>
    <scope>NUCLEOTIDE SEQUENCE [LARGE SCALE GENOMIC DNA]</scope>
</reference>
<keyword evidence="2" id="KW-1185">Reference proteome</keyword>
<name>A0ACC0BZM2_CATRO</name>
<protein>
    <submittedName>
        <fullName evidence="1">Uncharacterized protein</fullName>
    </submittedName>
</protein>
<sequence length="225" mass="25920">MVGCTIRLKKRKQDWVNSLLGSKFFDSCGVHNDLRKNEKNMFCIDCNIEFCKHCMASSPHCLHRWLQICKYVYHDVVRLQDIQKHLDCSKIQTYKINGEKAVHLNPRPQSKDAKISKSKGGASCEACGRHIQDLPNSFCSIACKVSVVSVMYKEKTHKMFSIPLSEFSGLSLRENYYFDHEENAQEARSLLPFAGSSEMFWLSSKLKPKKVLHKRKGIPRRSPLH</sequence>
<evidence type="ECO:0000313" key="2">
    <source>
        <dbReference type="Proteomes" id="UP001060085"/>
    </source>
</evidence>
<organism evidence="1 2">
    <name type="scientific">Catharanthus roseus</name>
    <name type="common">Madagascar periwinkle</name>
    <name type="synonym">Vinca rosea</name>
    <dbReference type="NCBI Taxonomy" id="4058"/>
    <lineage>
        <taxon>Eukaryota</taxon>
        <taxon>Viridiplantae</taxon>
        <taxon>Streptophyta</taxon>
        <taxon>Embryophyta</taxon>
        <taxon>Tracheophyta</taxon>
        <taxon>Spermatophyta</taxon>
        <taxon>Magnoliopsida</taxon>
        <taxon>eudicotyledons</taxon>
        <taxon>Gunneridae</taxon>
        <taxon>Pentapetalae</taxon>
        <taxon>asterids</taxon>
        <taxon>lamiids</taxon>
        <taxon>Gentianales</taxon>
        <taxon>Apocynaceae</taxon>
        <taxon>Rauvolfioideae</taxon>
        <taxon>Vinceae</taxon>
        <taxon>Catharanthinae</taxon>
        <taxon>Catharanthus</taxon>
    </lineage>
</organism>